<evidence type="ECO:0000256" key="1">
    <source>
        <dbReference type="SAM" id="MobiDB-lite"/>
    </source>
</evidence>
<reference evidence="2 3" key="1">
    <citation type="submission" date="2022-05" db="EMBL/GenBank/DDBJ databases">
        <authorList>
            <consortium name="Genoscope - CEA"/>
            <person name="William W."/>
        </authorList>
    </citation>
    <scope>NUCLEOTIDE SEQUENCE [LARGE SCALE GENOMIC DNA]</scope>
</reference>
<organism evidence="2 3">
    <name type="scientific">Porites evermanni</name>
    <dbReference type="NCBI Taxonomy" id="104178"/>
    <lineage>
        <taxon>Eukaryota</taxon>
        <taxon>Metazoa</taxon>
        <taxon>Cnidaria</taxon>
        <taxon>Anthozoa</taxon>
        <taxon>Hexacorallia</taxon>
        <taxon>Scleractinia</taxon>
        <taxon>Fungiina</taxon>
        <taxon>Poritidae</taxon>
        <taxon>Porites</taxon>
    </lineage>
</organism>
<keyword evidence="3" id="KW-1185">Reference proteome</keyword>
<dbReference type="EMBL" id="CALNXI010000605">
    <property type="protein sequence ID" value="CAH3030000.1"/>
    <property type="molecule type" value="Genomic_DNA"/>
</dbReference>
<comment type="caution">
    <text evidence="2">The sequence shown here is derived from an EMBL/GenBank/DDBJ whole genome shotgun (WGS) entry which is preliminary data.</text>
</comment>
<feature type="compositionally biased region" description="Polar residues" evidence="1">
    <location>
        <begin position="190"/>
        <end position="202"/>
    </location>
</feature>
<feature type="non-terminal residue" evidence="2">
    <location>
        <position position="202"/>
    </location>
</feature>
<evidence type="ECO:0000313" key="2">
    <source>
        <dbReference type="EMBL" id="CAH3030000.1"/>
    </source>
</evidence>
<accession>A0ABN8MK83</accession>
<protein>
    <submittedName>
        <fullName evidence="2">Uncharacterized protein</fullName>
    </submittedName>
</protein>
<name>A0ABN8MK83_9CNID</name>
<feature type="region of interest" description="Disordered" evidence="1">
    <location>
        <begin position="181"/>
        <end position="202"/>
    </location>
</feature>
<dbReference type="Proteomes" id="UP001159427">
    <property type="component" value="Unassembled WGS sequence"/>
</dbReference>
<gene>
    <name evidence="2" type="ORF">PEVE_00037210</name>
</gene>
<evidence type="ECO:0000313" key="3">
    <source>
        <dbReference type="Proteomes" id="UP001159427"/>
    </source>
</evidence>
<sequence length="202" mass="23637">MKDINVFELIEITGVHYKLRSVVRCNNNHFTCAVESHSKWTYFDDLCFTVKEFANFSSLRQVYKEGWFFTIYELGEMEIQYEQDEIFNCTPDTSGNYNTYMKMKRNARAKIACEPGAREILDNSLMVDLENTNDAKISNTPSFSGPKVVHNQRKKENTRKNVNFTRNRKRKIPQKEAIANIAKRRKNSDESVQPSENSSLYF</sequence>
<proteinExistence type="predicted"/>
<feature type="region of interest" description="Disordered" evidence="1">
    <location>
        <begin position="136"/>
        <end position="161"/>
    </location>
</feature>